<dbReference type="InterPro" id="IPR018113">
    <property type="entry name" value="PTrfase_EIIB_Cys"/>
</dbReference>
<evidence type="ECO:0000256" key="1">
    <source>
        <dbReference type="ARBA" id="ARBA00004651"/>
    </source>
</evidence>
<dbReference type="GO" id="GO:0005886">
    <property type="term" value="C:plasma membrane"/>
    <property type="evidence" value="ECO:0007669"/>
    <property type="project" value="UniProtKB-SubCell"/>
</dbReference>
<keyword evidence="8" id="KW-0418">Kinase</keyword>
<evidence type="ECO:0000256" key="5">
    <source>
        <dbReference type="ARBA" id="ARBA00022679"/>
    </source>
</evidence>
<dbReference type="RefSeq" id="WP_000048831.1">
    <property type="nucleotide sequence ID" value="NC_012125.1"/>
</dbReference>
<proteinExistence type="predicted"/>
<evidence type="ECO:0000259" key="14">
    <source>
        <dbReference type="PROSITE" id="PS51103"/>
    </source>
</evidence>
<dbReference type="GO" id="GO:0015771">
    <property type="term" value="P:trehalose transport"/>
    <property type="evidence" value="ECO:0007669"/>
    <property type="project" value="TreeGrafter"/>
</dbReference>
<dbReference type="PROSITE" id="PS51098">
    <property type="entry name" value="PTS_EIIB_TYPE_1"/>
    <property type="match status" value="1"/>
</dbReference>
<evidence type="ECO:0000256" key="4">
    <source>
        <dbReference type="ARBA" id="ARBA00022597"/>
    </source>
</evidence>
<dbReference type="NCBIfam" id="NF008236">
    <property type="entry name" value="PRK11007.1"/>
    <property type="match status" value="1"/>
</dbReference>
<dbReference type="AlphaFoldDB" id="C0Q7B4"/>
<feature type="domain" description="PTS EIIB type-1" evidence="13">
    <location>
        <begin position="6"/>
        <end position="88"/>
    </location>
</feature>
<dbReference type="PANTHER" id="PTHR30175:SF1">
    <property type="entry name" value="PTS SYSTEM ARBUTIN-, CELLOBIOSE-, AND SALICIN-SPECIFIC EIIBC COMPONENT-RELATED"/>
    <property type="match status" value="1"/>
</dbReference>
<dbReference type="PROSITE" id="PS01035">
    <property type="entry name" value="PTS_EIIB_TYPE_1_CYS"/>
    <property type="match status" value="1"/>
</dbReference>
<keyword evidence="4" id="KW-0762">Sugar transport</keyword>
<evidence type="ECO:0000256" key="6">
    <source>
        <dbReference type="ARBA" id="ARBA00022683"/>
    </source>
</evidence>
<dbReference type="FunFam" id="3.30.1360.60:FF:000001">
    <property type="entry name" value="PTS system glucose-specific IIBC component PtsG"/>
    <property type="match status" value="1"/>
</dbReference>
<gene>
    <name evidence="15" type="primary">pttB</name>
    <name evidence="15" type="ordered locus">SPC_4587</name>
</gene>
<feature type="transmembrane region" description="Helical" evidence="12">
    <location>
        <begin position="223"/>
        <end position="247"/>
    </location>
</feature>
<feature type="transmembrane region" description="Helical" evidence="12">
    <location>
        <begin position="365"/>
        <end position="385"/>
    </location>
</feature>
<accession>C0Q7B4</accession>
<dbReference type="GO" id="GO:0008982">
    <property type="term" value="F:protein-N(PI)-phosphohistidine-sugar phosphotransferase activity"/>
    <property type="evidence" value="ECO:0007669"/>
    <property type="project" value="InterPro"/>
</dbReference>
<keyword evidence="10 12" id="KW-0472">Membrane</keyword>
<evidence type="ECO:0000256" key="10">
    <source>
        <dbReference type="ARBA" id="ARBA00023136"/>
    </source>
</evidence>
<keyword evidence="6" id="KW-0598">Phosphotransferase system</keyword>
<feature type="domain" description="PTS EIIC type-1" evidence="14">
    <location>
        <begin position="73"/>
        <end position="439"/>
    </location>
</feature>
<dbReference type="GO" id="GO:0016301">
    <property type="term" value="F:kinase activity"/>
    <property type="evidence" value="ECO:0007669"/>
    <property type="project" value="UniProtKB-KW"/>
</dbReference>
<reference evidence="15 16" key="1">
    <citation type="journal article" date="2009" name="PLoS ONE">
        <title>Salmonella paratyphi C: genetic divergence from Salmonella choleraesuis and pathogenic convergence with Salmonella typhi.</title>
        <authorList>
            <person name="Liu W.-Q."/>
            <person name="Feng Y."/>
            <person name="Wang Y."/>
            <person name="Zou Q.-H."/>
            <person name="Chen F."/>
            <person name="Guo J.-T."/>
            <person name="Peng Y.-H."/>
            <person name="Jin Y."/>
            <person name="Li Y.-G."/>
            <person name="Hu S.-N."/>
            <person name="Johnston R.N."/>
            <person name="Liu G.-R."/>
            <person name="Liu S.-L."/>
        </authorList>
    </citation>
    <scope>NUCLEOTIDE SEQUENCE [LARGE SCALE GENOMIC DNA]</scope>
    <source>
        <strain evidence="15 16">RKS4594</strain>
    </source>
</reference>
<dbReference type="Pfam" id="PF02378">
    <property type="entry name" value="PTS_EIIC"/>
    <property type="match status" value="1"/>
</dbReference>
<evidence type="ECO:0000313" key="16">
    <source>
        <dbReference type="Proteomes" id="UP000001599"/>
    </source>
</evidence>
<dbReference type="Pfam" id="PF00367">
    <property type="entry name" value="PTS_EIIB"/>
    <property type="match status" value="1"/>
</dbReference>
<evidence type="ECO:0000259" key="13">
    <source>
        <dbReference type="PROSITE" id="PS51098"/>
    </source>
</evidence>
<evidence type="ECO:0000256" key="3">
    <source>
        <dbReference type="ARBA" id="ARBA00022475"/>
    </source>
</evidence>
<dbReference type="GO" id="GO:0009401">
    <property type="term" value="P:phosphoenolpyruvate-dependent sugar phosphotransferase system"/>
    <property type="evidence" value="ECO:0007669"/>
    <property type="project" value="UniProtKB-KW"/>
</dbReference>
<evidence type="ECO:0000256" key="2">
    <source>
        <dbReference type="ARBA" id="ARBA00022448"/>
    </source>
</evidence>
<feature type="transmembrane region" description="Helical" evidence="12">
    <location>
        <begin position="267"/>
        <end position="287"/>
    </location>
</feature>
<evidence type="ECO:0000256" key="7">
    <source>
        <dbReference type="ARBA" id="ARBA00022692"/>
    </source>
</evidence>
<feature type="transmembrane region" description="Helical" evidence="12">
    <location>
        <begin position="154"/>
        <end position="174"/>
    </location>
</feature>
<dbReference type="PROSITE" id="PS51103">
    <property type="entry name" value="PTS_EIIC_TYPE_1"/>
    <property type="match status" value="1"/>
</dbReference>
<dbReference type="InterPro" id="IPR001996">
    <property type="entry name" value="PTS_IIB_1"/>
</dbReference>
<evidence type="ECO:0000256" key="9">
    <source>
        <dbReference type="ARBA" id="ARBA00022989"/>
    </source>
</evidence>
<evidence type="ECO:0000256" key="8">
    <source>
        <dbReference type="ARBA" id="ARBA00022777"/>
    </source>
</evidence>
<dbReference type="NCBIfam" id="TIGR00826">
    <property type="entry name" value="EIIB_glc"/>
    <property type="match status" value="1"/>
</dbReference>
<dbReference type="InterPro" id="IPR050558">
    <property type="entry name" value="PTS_Sugar-Specific_Components"/>
</dbReference>
<feature type="transmembrane region" description="Helical" evidence="12">
    <location>
        <begin position="405"/>
        <end position="427"/>
    </location>
</feature>
<keyword evidence="5" id="KW-0808">Transferase</keyword>
<dbReference type="SUPFAM" id="SSF55604">
    <property type="entry name" value="Glucose permease domain IIB"/>
    <property type="match status" value="1"/>
</dbReference>
<protein>
    <submittedName>
        <fullName evidence="15">Trehalose-specific IIBC component of PTS system</fullName>
    </submittedName>
</protein>
<dbReference type="InterPro" id="IPR003352">
    <property type="entry name" value="PTS_EIIC"/>
</dbReference>
<dbReference type="InterPro" id="IPR036878">
    <property type="entry name" value="Glu_permease_IIB"/>
</dbReference>
<feature type="transmembrane region" description="Helical" evidence="12">
    <location>
        <begin position="307"/>
        <end position="327"/>
    </location>
</feature>
<sequence>MSKVKQADIDRLIDLVGGRDNIATVSHCITRLRFVLHQPANARPKEIEQLPMVKGCFTNAGQFQVVIGTEVGDYYNALLETTGKAYADKEQAKKAARQNMKWHEQLISHFAEIFFPLLPALISGGLILGFRNVIGDVPVGICWSAVKKMGGTPILGIVLGVTLVSPQLMNAYLLGQQTPDVWNFGVFSIEKIGYQAQVIPALLTGLALGFIETRLKRIVPDYLYLVVVPVCSLILAVFLAHAFIGPFGRMIGDGVAFAVRYLMTGSFAPIGAALFGFLYAPLVITGVHQTTLAIDMQMIQSMGGTPVWPLIALSNIAQASAVVGIIISSRKHNELEISVPAAISAYLGVTEPAMYGINLKYRFPMLCAMIGSGLAGLLCGLNGVIANGIGVGGLPGILSIPPRYWQVYGMAMVIAIVIPVILTTFIYQRKHRQGTLQIV</sequence>
<evidence type="ECO:0000256" key="12">
    <source>
        <dbReference type="SAM" id="Phobius"/>
    </source>
</evidence>
<feature type="transmembrane region" description="Helical" evidence="12">
    <location>
        <begin position="113"/>
        <end position="134"/>
    </location>
</feature>
<comment type="subcellular location">
    <subcellularLocation>
        <location evidence="1">Cell membrane</location>
        <topology evidence="1">Multi-pass membrane protein</topology>
    </subcellularLocation>
</comment>
<dbReference type="EMBL" id="CP000857">
    <property type="protein sequence ID" value="ACN48637.1"/>
    <property type="molecule type" value="Genomic_DNA"/>
</dbReference>
<dbReference type="KEGG" id="sei:SPC_4587"/>
<dbReference type="HOGENOM" id="CLU_012312_2_0_6"/>
<dbReference type="Proteomes" id="UP000001599">
    <property type="component" value="Chromosome"/>
</dbReference>
<feature type="active site" description="Phosphocysteine intermediate; for EIIB activity" evidence="11">
    <location>
        <position position="28"/>
    </location>
</feature>
<dbReference type="Gene3D" id="3.30.1360.60">
    <property type="entry name" value="Glucose permease domain IIB"/>
    <property type="match status" value="1"/>
</dbReference>
<name>C0Q7B4_SALPC</name>
<keyword evidence="9 12" id="KW-1133">Transmembrane helix</keyword>
<evidence type="ECO:0000313" key="15">
    <source>
        <dbReference type="EMBL" id="ACN48637.1"/>
    </source>
</evidence>
<dbReference type="GO" id="GO:0090589">
    <property type="term" value="F:protein-phosphocysteine-trehalose phosphotransferase system transporter activity"/>
    <property type="evidence" value="ECO:0007669"/>
    <property type="project" value="TreeGrafter"/>
</dbReference>
<dbReference type="InterPro" id="IPR013013">
    <property type="entry name" value="PTS_EIIC_1"/>
</dbReference>
<evidence type="ECO:0000256" key="11">
    <source>
        <dbReference type="PROSITE-ProRule" id="PRU00421"/>
    </source>
</evidence>
<keyword evidence="3" id="KW-1003">Cell membrane</keyword>
<organism evidence="15 16">
    <name type="scientific">Salmonella paratyphi C (strain RKS4594)</name>
    <dbReference type="NCBI Taxonomy" id="476213"/>
    <lineage>
        <taxon>Bacteria</taxon>
        <taxon>Pseudomonadati</taxon>
        <taxon>Pseudomonadota</taxon>
        <taxon>Gammaproteobacteria</taxon>
        <taxon>Enterobacterales</taxon>
        <taxon>Enterobacteriaceae</taxon>
        <taxon>Salmonella</taxon>
    </lineage>
</organism>
<dbReference type="CDD" id="cd00212">
    <property type="entry name" value="PTS_IIB_glc"/>
    <property type="match status" value="1"/>
</dbReference>
<feature type="transmembrane region" description="Helical" evidence="12">
    <location>
        <begin position="339"/>
        <end position="358"/>
    </location>
</feature>
<keyword evidence="2" id="KW-0813">Transport</keyword>
<keyword evidence="7 12" id="KW-0812">Transmembrane</keyword>
<dbReference type="PANTHER" id="PTHR30175">
    <property type="entry name" value="PHOSPHOTRANSFERASE SYSTEM TRANSPORT PROTEIN"/>
    <property type="match status" value="1"/>
</dbReference>